<dbReference type="InterPro" id="IPR053772">
    <property type="entry name" value="At1g61320/At1g61330-like"/>
</dbReference>
<dbReference type="PANTHER" id="PTHR34145">
    <property type="entry name" value="OS02G0105600 PROTEIN"/>
    <property type="match status" value="1"/>
</dbReference>
<evidence type="ECO:0000313" key="3">
    <source>
        <dbReference type="EMBL" id="TVU43584.1"/>
    </source>
</evidence>
<reference evidence="3 4" key="1">
    <citation type="journal article" date="2019" name="Sci. Rep.">
        <title>A high-quality genome of Eragrostis curvula grass provides insights into Poaceae evolution and supports new strategies to enhance forage quality.</title>
        <authorList>
            <person name="Carballo J."/>
            <person name="Santos B.A.C.M."/>
            <person name="Zappacosta D."/>
            <person name="Garbus I."/>
            <person name="Selva J.P."/>
            <person name="Gallo C.A."/>
            <person name="Diaz A."/>
            <person name="Albertini E."/>
            <person name="Caccamo M."/>
            <person name="Echenique V."/>
        </authorList>
    </citation>
    <scope>NUCLEOTIDE SEQUENCE [LARGE SCALE GENOMIC DNA]</scope>
    <source>
        <strain evidence="4">cv. Victoria</strain>
        <tissue evidence="3">Leaf</tissue>
    </source>
</reference>
<dbReference type="AlphaFoldDB" id="A0A5J9W813"/>
<dbReference type="SUPFAM" id="SSF81383">
    <property type="entry name" value="F-box domain"/>
    <property type="match status" value="1"/>
</dbReference>
<dbReference type="Gene3D" id="3.80.10.10">
    <property type="entry name" value="Ribonuclease Inhibitor"/>
    <property type="match status" value="1"/>
</dbReference>
<dbReference type="CDD" id="cd09917">
    <property type="entry name" value="F-box_SF"/>
    <property type="match status" value="1"/>
</dbReference>
<dbReference type="OrthoDB" id="685210at2759"/>
<keyword evidence="4" id="KW-1185">Reference proteome</keyword>
<dbReference type="InterPro" id="IPR001810">
    <property type="entry name" value="F-box_dom"/>
</dbReference>
<protein>
    <submittedName>
        <fullName evidence="3">Uncharacterized protein</fullName>
    </submittedName>
</protein>
<proteinExistence type="predicted"/>
<dbReference type="Pfam" id="PF23622">
    <property type="entry name" value="LRR_At1g61320_AtMIF1"/>
    <property type="match status" value="3"/>
</dbReference>
<evidence type="ECO:0000259" key="2">
    <source>
        <dbReference type="Pfam" id="PF23622"/>
    </source>
</evidence>
<dbReference type="Gramene" id="TVU43584">
    <property type="protein sequence ID" value="TVU43584"/>
    <property type="gene ID" value="EJB05_10064"/>
</dbReference>
<feature type="non-terminal residue" evidence="3">
    <location>
        <position position="1"/>
    </location>
</feature>
<dbReference type="InterPro" id="IPR055357">
    <property type="entry name" value="LRR_At1g61320_AtMIF1"/>
</dbReference>
<dbReference type="PANTHER" id="PTHR34145:SF34">
    <property type="entry name" value="OS05G0571700 PROTEIN"/>
    <property type="match status" value="1"/>
</dbReference>
<name>A0A5J9W813_9POAL</name>
<feature type="domain" description="At1g61320/AtMIF1 LRR" evidence="2">
    <location>
        <begin position="150"/>
        <end position="232"/>
    </location>
</feature>
<feature type="domain" description="At1g61320/AtMIF1 LRR" evidence="2">
    <location>
        <begin position="234"/>
        <end position="341"/>
    </location>
</feature>
<dbReference type="InterPro" id="IPR032675">
    <property type="entry name" value="LRR_dom_sf"/>
</dbReference>
<sequence>MVRGAARATALGFAGNSLSRRRPWHLPRRPFRLSSLTHLPTPQLLALAEAPGGCGRLYESTVQTKTSCPPCSLGGQREGCSEPKLPEEIWCHIHSLLPMRDAARAACVSKDFVRSWRFRPHLTFNKETLGLDHIKHRDQMRHFTNIVDNILKNHSGIGIKSLKFDFGVGNDKEFLDHLDSWLQSVIKPGIQELELYMPLGYTLYNFPVSLLSGGTGASLRSFVLINCKFQPSSCILSNTPALETLDVRGCFKLIRIRIPCLQQLNYLAVSLKHNVKLMSEAPNLSSLHFEGEFNGIHPPGRTLQIKKLHMLSNNAIFKACMEFPSVMPNLETLTVHSDLEVLILYRRWVSVLFYPPDLSTMPVFHHDKLKNVRIDAFTHAKQYIEFTYRILESATSLERLTLNTGYGMTRCSGKCGSTTSWEREEEARRSAYAIKMFIEPKVPSTVELNVLGP</sequence>
<feature type="domain" description="At1g61320/AtMIF1 LRR" evidence="2">
    <location>
        <begin position="350"/>
        <end position="453"/>
    </location>
</feature>
<dbReference type="Proteomes" id="UP000324897">
    <property type="component" value="Unassembled WGS sequence"/>
</dbReference>
<accession>A0A5J9W813</accession>
<evidence type="ECO:0000313" key="4">
    <source>
        <dbReference type="Proteomes" id="UP000324897"/>
    </source>
</evidence>
<dbReference type="EMBL" id="RWGY01000005">
    <property type="protein sequence ID" value="TVU43584.1"/>
    <property type="molecule type" value="Genomic_DNA"/>
</dbReference>
<organism evidence="3 4">
    <name type="scientific">Eragrostis curvula</name>
    <name type="common">weeping love grass</name>
    <dbReference type="NCBI Taxonomy" id="38414"/>
    <lineage>
        <taxon>Eukaryota</taxon>
        <taxon>Viridiplantae</taxon>
        <taxon>Streptophyta</taxon>
        <taxon>Embryophyta</taxon>
        <taxon>Tracheophyta</taxon>
        <taxon>Spermatophyta</taxon>
        <taxon>Magnoliopsida</taxon>
        <taxon>Liliopsida</taxon>
        <taxon>Poales</taxon>
        <taxon>Poaceae</taxon>
        <taxon>PACMAD clade</taxon>
        <taxon>Chloridoideae</taxon>
        <taxon>Eragrostideae</taxon>
        <taxon>Eragrostidinae</taxon>
        <taxon>Eragrostis</taxon>
    </lineage>
</organism>
<gene>
    <name evidence="3" type="ORF">EJB05_10064</name>
</gene>
<dbReference type="Pfam" id="PF00646">
    <property type="entry name" value="F-box"/>
    <property type="match status" value="1"/>
</dbReference>
<evidence type="ECO:0000259" key="1">
    <source>
        <dbReference type="Pfam" id="PF00646"/>
    </source>
</evidence>
<comment type="caution">
    <text evidence="3">The sequence shown here is derived from an EMBL/GenBank/DDBJ whole genome shotgun (WGS) entry which is preliminary data.</text>
</comment>
<dbReference type="InterPro" id="IPR036047">
    <property type="entry name" value="F-box-like_dom_sf"/>
</dbReference>
<dbReference type="SUPFAM" id="SSF52058">
    <property type="entry name" value="L domain-like"/>
    <property type="match status" value="1"/>
</dbReference>
<dbReference type="Gene3D" id="1.20.1280.50">
    <property type="match status" value="1"/>
</dbReference>
<feature type="domain" description="F-box" evidence="1">
    <location>
        <begin position="84"/>
        <end position="112"/>
    </location>
</feature>